<protein>
    <submittedName>
        <fullName evidence="2">Uncharacterized protein</fullName>
    </submittedName>
</protein>
<organism evidence="2 3">
    <name type="scientific">Synaphobranchus kaupii</name>
    <name type="common">Kaup's arrowtooth eel</name>
    <dbReference type="NCBI Taxonomy" id="118154"/>
    <lineage>
        <taxon>Eukaryota</taxon>
        <taxon>Metazoa</taxon>
        <taxon>Chordata</taxon>
        <taxon>Craniata</taxon>
        <taxon>Vertebrata</taxon>
        <taxon>Euteleostomi</taxon>
        <taxon>Actinopterygii</taxon>
        <taxon>Neopterygii</taxon>
        <taxon>Teleostei</taxon>
        <taxon>Anguilliformes</taxon>
        <taxon>Synaphobranchidae</taxon>
        <taxon>Synaphobranchus</taxon>
    </lineage>
</organism>
<dbReference type="AlphaFoldDB" id="A0A9Q1G3B1"/>
<gene>
    <name evidence="2" type="ORF">SKAU_G00048060</name>
</gene>
<feature type="region of interest" description="Disordered" evidence="1">
    <location>
        <begin position="39"/>
        <end position="92"/>
    </location>
</feature>
<evidence type="ECO:0000256" key="1">
    <source>
        <dbReference type="SAM" id="MobiDB-lite"/>
    </source>
</evidence>
<comment type="caution">
    <text evidence="2">The sequence shown here is derived from an EMBL/GenBank/DDBJ whole genome shotgun (WGS) entry which is preliminary data.</text>
</comment>
<keyword evidence="3" id="KW-1185">Reference proteome</keyword>
<evidence type="ECO:0000313" key="2">
    <source>
        <dbReference type="EMBL" id="KAJ8374226.1"/>
    </source>
</evidence>
<accession>A0A9Q1G3B1</accession>
<evidence type="ECO:0000313" key="3">
    <source>
        <dbReference type="Proteomes" id="UP001152622"/>
    </source>
</evidence>
<name>A0A9Q1G3B1_SYNKA</name>
<proteinExistence type="predicted"/>
<sequence length="105" mass="11442">MPPKLPFICSTISPFLLPSPCRNPHKSLFPLLIGRGLKNSASQSCTEKRSTDRITHLSLSTPDPSASLCLAPQPENKSKRSEGSSSETSKIDLGRRTVARLLLEL</sequence>
<feature type="compositionally biased region" description="Basic and acidic residues" evidence="1">
    <location>
        <begin position="46"/>
        <end position="55"/>
    </location>
</feature>
<dbReference type="Proteomes" id="UP001152622">
    <property type="component" value="Chromosome 2"/>
</dbReference>
<dbReference type="EMBL" id="JAINUF010000002">
    <property type="protein sequence ID" value="KAJ8374226.1"/>
    <property type="molecule type" value="Genomic_DNA"/>
</dbReference>
<reference evidence="2" key="1">
    <citation type="journal article" date="2023" name="Science">
        <title>Genome structures resolve the early diversification of teleost fishes.</title>
        <authorList>
            <person name="Parey E."/>
            <person name="Louis A."/>
            <person name="Montfort J."/>
            <person name="Bouchez O."/>
            <person name="Roques C."/>
            <person name="Iampietro C."/>
            <person name="Lluch J."/>
            <person name="Castinel A."/>
            <person name="Donnadieu C."/>
            <person name="Desvignes T."/>
            <person name="Floi Bucao C."/>
            <person name="Jouanno E."/>
            <person name="Wen M."/>
            <person name="Mejri S."/>
            <person name="Dirks R."/>
            <person name="Jansen H."/>
            <person name="Henkel C."/>
            <person name="Chen W.J."/>
            <person name="Zahm M."/>
            <person name="Cabau C."/>
            <person name="Klopp C."/>
            <person name="Thompson A.W."/>
            <person name="Robinson-Rechavi M."/>
            <person name="Braasch I."/>
            <person name="Lecointre G."/>
            <person name="Bobe J."/>
            <person name="Postlethwait J.H."/>
            <person name="Berthelot C."/>
            <person name="Roest Crollius H."/>
            <person name="Guiguen Y."/>
        </authorList>
    </citation>
    <scope>NUCLEOTIDE SEQUENCE</scope>
    <source>
        <strain evidence="2">WJC10195</strain>
    </source>
</reference>